<evidence type="ECO:0000256" key="1">
    <source>
        <dbReference type="ARBA" id="ARBA00004337"/>
    </source>
</evidence>
<keyword evidence="4 9" id="KW-0812">Transmembrane</keyword>
<dbReference type="InterPro" id="IPR004240">
    <property type="entry name" value="EMP70"/>
</dbReference>
<evidence type="ECO:0000313" key="10">
    <source>
        <dbReference type="EMBL" id="CAD1845434.1"/>
    </source>
</evidence>
<dbReference type="GO" id="GO:0010008">
    <property type="term" value="C:endosome membrane"/>
    <property type="evidence" value="ECO:0007669"/>
    <property type="project" value="UniProtKB-SubCell"/>
</dbReference>
<comment type="similarity">
    <text evidence="3 9">Belongs to the nonaspanin (TM9SF) (TC 9.A.2) family.</text>
</comment>
<evidence type="ECO:0000256" key="2">
    <source>
        <dbReference type="ARBA" id="ARBA00004653"/>
    </source>
</evidence>
<keyword evidence="8 9" id="KW-0472">Membrane</keyword>
<evidence type="ECO:0000256" key="5">
    <source>
        <dbReference type="ARBA" id="ARBA00022729"/>
    </source>
</evidence>
<keyword evidence="6" id="KW-0967">Endosome</keyword>
<gene>
    <name evidence="10" type="ORF">CB5_LOCUS28645</name>
</gene>
<keyword evidence="7 9" id="KW-1133">Transmembrane helix</keyword>
<name>A0A6V7QQH7_ANACO</name>
<evidence type="ECO:0000256" key="3">
    <source>
        <dbReference type="ARBA" id="ARBA00005227"/>
    </source>
</evidence>
<feature type="transmembrane region" description="Helical" evidence="9">
    <location>
        <begin position="229"/>
        <end position="251"/>
    </location>
</feature>
<dbReference type="GO" id="GO:0000139">
    <property type="term" value="C:Golgi membrane"/>
    <property type="evidence" value="ECO:0007669"/>
    <property type="project" value="UniProtKB-SubCell"/>
</dbReference>
<proteinExistence type="inferred from homology"/>
<dbReference type="Pfam" id="PF02990">
    <property type="entry name" value="EMP70"/>
    <property type="match status" value="2"/>
</dbReference>
<evidence type="ECO:0000256" key="9">
    <source>
        <dbReference type="RuleBase" id="RU363079"/>
    </source>
</evidence>
<dbReference type="PANTHER" id="PTHR10766">
    <property type="entry name" value="TRANSMEMBRANE 9 SUPERFAMILY PROTEIN"/>
    <property type="match status" value="1"/>
</dbReference>
<protein>
    <recommendedName>
        <fullName evidence="9">Transmembrane 9 superfamily member</fullName>
    </recommendedName>
</protein>
<evidence type="ECO:0000256" key="8">
    <source>
        <dbReference type="ARBA" id="ARBA00023136"/>
    </source>
</evidence>
<accession>A0A6V7QQH7</accession>
<dbReference type="EMBL" id="CAJEUB010000002">
    <property type="protein sequence ID" value="CAD1845434.1"/>
    <property type="molecule type" value="Genomic_DNA"/>
</dbReference>
<keyword evidence="5 9" id="KW-0732">Signal</keyword>
<sequence>MGSSGEVAAAALLLLLLPWLLAMSPADGFYLPGVAPRDFQKDDELQVKVNKLSSTKTQLPYDYYFLDYCKPPNIVNSAENLGRFFVAIELRILSMHSQWERMWSCKVACRTKLTQQAVKNFKEKIDDEYRVNIAVPRQRRDGSDALSYEHGFAVVISFKVMYHEDQETEDARIVGFEDIPHPASIKCSKHRVEEDNPKNCIHVPWYSLRRLLLPECIDLGEKSSGAVPFGTMFALVLLWFGISVPLVFLAVT</sequence>
<comment type="caution">
    <text evidence="9">Lacks conserved residue(s) required for the propagation of feature annotation.</text>
</comment>
<dbReference type="GO" id="GO:0072657">
    <property type="term" value="P:protein localization to membrane"/>
    <property type="evidence" value="ECO:0007669"/>
    <property type="project" value="TreeGrafter"/>
</dbReference>
<organism evidence="10">
    <name type="scientific">Ananas comosus var. bracteatus</name>
    <name type="common">red pineapple</name>
    <dbReference type="NCBI Taxonomy" id="296719"/>
    <lineage>
        <taxon>Eukaryota</taxon>
        <taxon>Viridiplantae</taxon>
        <taxon>Streptophyta</taxon>
        <taxon>Embryophyta</taxon>
        <taxon>Tracheophyta</taxon>
        <taxon>Spermatophyta</taxon>
        <taxon>Magnoliopsida</taxon>
        <taxon>Liliopsida</taxon>
        <taxon>Poales</taxon>
        <taxon>Bromeliaceae</taxon>
        <taxon>Bromelioideae</taxon>
        <taxon>Ananas</taxon>
    </lineage>
</organism>
<feature type="chain" id="PRO_5028503871" description="Transmembrane 9 superfamily member" evidence="9">
    <location>
        <begin position="29"/>
        <end position="252"/>
    </location>
</feature>
<dbReference type="AlphaFoldDB" id="A0A6V7QQH7"/>
<evidence type="ECO:0000256" key="4">
    <source>
        <dbReference type="ARBA" id="ARBA00022692"/>
    </source>
</evidence>
<feature type="signal peptide" evidence="9">
    <location>
        <begin position="1"/>
        <end position="28"/>
    </location>
</feature>
<evidence type="ECO:0000256" key="6">
    <source>
        <dbReference type="ARBA" id="ARBA00022753"/>
    </source>
</evidence>
<reference evidence="10" key="1">
    <citation type="submission" date="2020-07" db="EMBL/GenBank/DDBJ databases">
        <authorList>
            <person name="Lin J."/>
        </authorList>
    </citation>
    <scope>NUCLEOTIDE SEQUENCE</scope>
</reference>
<comment type="subcellular location">
    <subcellularLocation>
        <location evidence="1">Endosome membrane</location>
        <topology evidence="1">Multi-pass membrane protein</topology>
    </subcellularLocation>
    <subcellularLocation>
        <location evidence="2">Golgi apparatus membrane</location>
        <topology evidence="2">Multi-pass membrane protein</topology>
    </subcellularLocation>
</comment>
<evidence type="ECO:0000256" key="7">
    <source>
        <dbReference type="ARBA" id="ARBA00022989"/>
    </source>
</evidence>
<dbReference type="PANTHER" id="PTHR10766:SF111">
    <property type="entry name" value="TRANSMEMBRANE 9 SUPERFAMILY MEMBER 2"/>
    <property type="match status" value="1"/>
</dbReference>